<evidence type="ECO:0000313" key="2">
    <source>
        <dbReference type="Proteomes" id="UP000650424"/>
    </source>
</evidence>
<proteinExistence type="predicted"/>
<evidence type="ECO:0000313" key="1">
    <source>
        <dbReference type="EMBL" id="MBC3919166.1"/>
    </source>
</evidence>
<dbReference type="RefSeq" id="WP_186948429.1">
    <property type="nucleotide sequence ID" value="NZ_JACOGF010000008.1"/>
</dbReference>
<accession>A0ABR6ZTF2</accession>
<protein>
    <submittedName>
        <fullName evidence="1">N4-gp56 family major capsid protein</fullName>
    </submittedName>
</protein>
<dbReference type="Proteomes" id="UP000650424">
    <property type="component" value="Unassembled WGS sequence"/>
</dbReference>
<reference evidence="1 2" key="1">
    <citation type="submission" date="2020-08" db="EMBL/GenBank/DDBJ databases">
        <title>Novel species isolated from subtropical streams in China.</title>
        <authorList>
            <person name="Lu H."/>
        </authorList>
    </citation>
    <scope>NUCLEOTIDE SEQUENCE [LARGE SCALE GENOMIC DNA]</scope>
    <source>
        <strain evidence="1 2">CY18W</strain>
    </source>
</reference>
<comment type="caution">
    <text evidence="1">The sequence shown here is derived from an EMBL/GenBank/DDBJ whole genome shotgun (WGS) entry which is preliminary data.</text>
</comment>
<sequence length="351" mass="38044">MPVASYANVTQRVGTLKGEILSHAAPVEVLSLVGTDKDKVIPKNKSNNVKFRRWLPYGGVDNQWITANNVATFASSQQAVEGVTPTADTLTPTDVTATLVQYLVLYCVTDQMSDMHEDGDIIPDEAKRQTGQRMGLIGEMVRYGAYKAGTTVYYSGGTSRATVSNTVTINMLRKVAKTLLANHAMPITQVLVPSTNFATAPIEAAFIVFCHTDLEPAIRDLPNFKDIANYAQRKPIHDMEIGSCERFRFVLSPELAGYPDAGAAIGATGMTSTTGSLIDVYPMIMMADESVGQTHLGGVENWDAWYLPPSQRDKSDPGGQRGYVGAKWYYAAIIQNQGRLAVVEAGTPLLS</sequence>
<gene>
    <name evidence="1" type="ORF">H8L32_16865</name>
</gene>
<dbReference type="NCBIfam" id="TIGR04387">
    <property type="entry name" value="capsid_maj_N4"/>
    <property type="match status" value="1"/>
</dbReference>
<organism evidence="1 2">
    <name type="scientific">Undibacterium hunanense</name>
    <dbReference type="NCBI Taxonomy" id="2762292"/>
    <lineage>
        <taxon>Bacteria</taxon>
        <taxon>Pseudomonadati</taxon>
        <taxon>Pseudomonadota</taxon>
        <taxon>Betaproteobacteria</taxon>
        <taxon>Burkholderiales</taxon>
        <taxon>Oxalobacteraceae</taxon>
        <taxon>Undibacterium</taxon>
    </lineage>
</organism>
<name>A0ABR6ZTF2_9BURK</name>
<dbReference type="EMBL" id="JACOGF010000008">
    <property type="protein sequence ID" value="MBC3919166.1"/>
    <property type="molecule type" value="Genomic_DNA"/>
</dbReference>
<keyword evidence="2" id="KW-1185">Reference proteome</keyword>